<reference evidence="8 9" key="1">
    <citation type="submission" date="2018-02" db="EMBL/GenBank/DDBJ databases">
        <title>Novel Leptospira species isolated from soil and water in Japan.</title>
        <authorList>
            <person name="Nakao R."/>
            <person name="Masuzawa T."/>
        </authorList>
    </citation>
    <scope>NUCLEOTIDE SEQUENCE [LARGE SCALE GENOMIC DNA]</scope>
    <source>
        <strain evidence="8 9">YH101</strain>
    </source>
</reference>
<evidence type="ECO:0000313" key="9">
    <source>
        <dbReference type="Proteomes" id="UP000245133"/>
    </source>
</evidence>
<feature type="region of interest" description="Disordered" evidence="6">
    <location>
        <begin position="1"/>
        <end position="69"/>
    </location>
</feature>
<dbReference type="EMBL" id="BFBB01000002">
    <property type="protein sequence ID" value="GBF48904.1"/>
    <property type="molecule type" value="Genomic_DNA"/>
</dbReference>
<dbReference type="HAMAP" id="MF_01341">
    <property type="entry name" value="Ribosomal_uL15"/>
    <property type="match status" value="1"/>
</dbReference>
<proteinExistence type="inferred from homology"/>
<comment type="similarity">
    <text evidence="1 4 5">Belongs to the universal ribosomal protein uL15 family.</text>
</comment>
<dbReference type="PANTHER" id="PTHR12934">
    <property type="entry name" value="50S RIBOSOMAL PROTEIN L15"/>
    <property type="match status" value="1"/>
</dbReference>
<dbReference type="GO" id="GO:0006412">
    <property type="term" value="P:translation"/>
    <property type="evidence" value="ECO:0007669"/>
    <property type="project" value="UniProtKB-UniRule"/>
</dbReference>
<evidence type="ECO:0000256" key="3">
    <source>
        <dbReference type="ARBA" id="ARBA00023274"/>
    </source>
</evidence>
<evidence type="ECO:0000256" key="4">
    <source>
        <dbReference type="HAMAP-Rule" id="MF_01341"/>
    </source>
</evidence>
<evidence type="ECO:0000256" key="5">
    <source>
        <dbReference type="RuleBase" id="RU003888"/>
    </source>
</evidence>
<comment type="function">
    <text evidence="4">Binds to the 23S rRNA.</text>
</comment>
<dbReference type="GO" id="GO:0022625">
    <property type="term" value="C:cytosolic large ribosomal subunit"/>
    <property type="evidence" value="ECO:0007669"/>
    <property type="project" value="TreeGrafter"/>
</dbReference>
<dbReference type="GO" id="GO:0019843">
    <property type="term" value="F:rRNA binding"/>
    <property type="evidence" value="ECO:0007669"/>
    <property type="project" value="UniProtKB-UniRule"/>
</dbReference>
<keyword evidence="3 4" id="KW-0687">Ribonucleoprotein</keyword>
<comment type="subunit">
    <text evidence="4">Part of the 50S ribosomal subunit.</text>
</comment>
<evidence type="ECO:0000256" key="1">
    <source>
        <dbReference type="ARBA" id="ARBA00007320"/>
    </source>
</evidence>
<dbReference type="InterPro" id="IPR030878">
    <property type="entry name" value="Ribosomal_uL15"/>
</dbReference>
<dbReference type="AlphaFoldDB" id="A0A2P2DW90"/>
<dbReference type="InterPro" id="IPR036227">
    <property type="entry name" value="Ribosomal_uL15/eL18_sf"/>
</dbReference>
<keyword evidence="2 4" id="KW-0689">Ribosomal protein</keyword>
<evidence type="ECO:0000256" key="2">
    <source>
        <dbReference type="ARBA" id="ARBA00022980"/>
    </source>
</evidence>
<dbReference type="InterPro" id="IPR005749">
    <property type="entry name" value="Ribosomal_uL15_bac-type"/>
</dbReference>
<feature type="compositionally biased region" description="Basic and acidic residues" evidence="6">
    <location>
        <begin position="1"/>
        <end position="11"/>
    </location>
</feature>
<dbReference type="OrthoDB" id="9810293at2"/>
<dbReference type="SUPFAM" id="SSF52080">
    <property type="entry name" value="Ribosomal proteins L15p and L18e"/>
    <property type="match status" value="1"/>
</dbReference>
<keyword evidence="9" id="KW-1185">Reference proteome</keyword>
<dbReference type="RefSeq" id="WP_108973203.1">
    <property type="nucleotide sequence ID" value="NZ_BFBB01000002.1"/>
</dbReference>
<keyword evidence="4" id="KW-0694">RNA-binding</keyword>
<evidence type="ECO:0000256" key="6">
    <source>
        <dbReference type="SAM" id="MobiDB-lite"/>
    </source>
</evidence>
<dbReference type="InterPro" id="IPR021131">
    <property type="entry name" value="Ribosomal_uL15/eL18"/>
</dbReference>
<dbReference type="PROSITE" id="PS00475">
    <property type="entry name" value="RIBOSOMAL_L15"/>
    <property type="match status" value="1"/>
</dbReference>
<dbReference type="Pfam" id="PF00828">
    <property type="entry name" value="Ribosomal_L27A"/>
    <property type="match status" value="1"/>
</dbReference>
<comment type="caution">
    <text evidence="8">The sequence shown here is derived from an EMBL/GenBank/DDBJ whole genome shotgun (WGS) entry which is preliminary data.</text>
</comment>
<dbReference type="NCBIfam" id="TIGR01071">
    <property type="entry name" value="rplO_bact"/>
    <property type="match status" value="1"/>
</dbReference>
<dbReference type="Gene3D" id="3.100.10.10">
    <property type="match status" value="1"/>
</dbReference>
<dbReference type="Proteomes" id="UP000245133">
    <property type="component" value="Unassembled WGS sequence"/>
</dbReference>
<protein>
    <recommendedName>
        <fullName evidence="4">Large ribosomal subunit protein uL15</fullName>
    </recommendedName>
</protein>
<sequence>MAEKERIERARGFGKKRPKKSTSLGNKNLVPIPKGAKTAKKRVGQGPGSGMGKTSTRGSKGQRARAASMKRGFEGGQMPLHKRLPKRGFRNIFSSVYQPVNLLVIAKAGLFGEISPALLREKRLIKSETGLIKLLATGELSQAITITVDGASQSAIAKVEKAGGKVIIREKKAVEKKNA</sequence>
<dbReference type="InterPro" id="IPR001196">
    <property type="entry name" value="Ribosomal_uL15_CS"/>
</dbReference>
<organism evidence="8 9">
    <name type="scientific">Leptospira ryugenii</name>
    <dbReference type="NCBI Taxonomy" id="1917863"/>
    <lineage>
        <taxon>Bacteria</taxon>
        <taxon>Pseudomonadati</taxon>
        <taxon>Spirochaetota</taxon>
        <taxon>Spirochaetia</taxon>
        <taxon>Leptospirales</taxon>
        <taxon>Leptospiraceae</taxon>
        <taxon>Leptospira</taxon>
    </lineage>
</organism>
<accession>A0A2P2DW90</accession>
<feature type="domain" description="Large ribosomal subunit protein uL15/eL18" evidence="7">
    <location>
        <begin position="113"/>
        <end position="167"/>
    </location>
</feature>
<gene>
    <name evidence="4 8" type="primary">rplO</name>
    <name evidence="8" type="ORF">LPTSP4_04060</name>
</gene>
<evidence type="ECO:0000313" key="8">
    <source>
        <dbReference type="EMBL" id="GBF48904.1"/>
    </source>
</evidence>
<name>A0A2P2DW90_9LEPT</name>
<dbReference type="GO" id="GO:0003735">
    <property type="term" value="F:structural constituent of ribosome"/>
    <property type="evidence" value="ECO:0007669"/>
    <property type="project" value="InterPro"/>
</dbReference>
<keyword evidence="4" id="KW-0699">rRNA-binding</keyword>
<dbReference type="PANTHER" id="PTHR12934:SF11">
    <property type="entry name" value="LARGE RIBOSOMAL SUBUNIT PROTEIN UL15M"/>
    <property type="match status" value="1"/>
</dbReference>
<evidence type="ECO:0000259" key="7">
    <source>
        <dbReference type="Pfam" id="PF00828"/>
    </source>
</evidence>